<feature type="signal peptide" evidence="1">
    <location>
        <begin position="1"/>
        <end position="21"/>
    </location>
</feature>
<dbReference type="EMBL" id="JADPVI010000001">
    <property type="protein sequence ID" value="MBF8456899.1"/>
    <property type="molecule type" value="Genomic_DNA"/>
</dbReference>
<dbReference type="Proteomes" id="UP000660070">
    <property type="component" value="Unassembled WGS sequence"/>
</dbReference>
<protein>
    <submittedName>
        <fullName evidence="3">Beta-lactamase family protein</fullName>
    </submittedName>
</protein>
<dbReference type="PANTHER" id="PTHR46825">
    <property type="entry name" value="D-ALANYL-D-ALANINE-CARBOXYPEPTIDASE/ENDOPEPTIDASE AMPH"/>
    <property type="match status" value="1"/>
</dbReference>
<dbReference type="SUPFAM" id="SSF56601">
    <property type="entry name" value="beta-lactamase/transpeptidase-like"/>
    <property type="match status" value="1"/>
</dbReference>
<comment type="caution">
    <text evidence="3">The sequence shown here is derived from an EMBL/GenBank/DDBJ whole genome shotgun (WGS) entry which is preliminary data.</text>
</comment>
<evidence type="ECO:0000259" key="2">
    <source>
        <dbReference type="Pfam" id="PF00144"/>
    </source>
</evidence>
<gene>
    <name evidence="3" type="ORF">IV494_06850</name>
</gene>
<evidence type="ECO:0000313" key="3">
    <source>
        <dbReference type="EMBL" id="MBF8456899.1"/>
    </source>
</evidence>
<dbReference type="Pfam" id="PF00144">
    <property type="entry name" value="Beta-lactamase"/>
    <property type="match status" value="1"/>
</dbReference>
<feature type="domain" description="Beta-lactamase-related" evidence="2">
    <location>
        <begin position="65"/>
        <end position="375"/>
    </location>
</feature>
<dbReference type="Gene3D" id="3.40.710.10">
    <property type="entry name" value="DD-peptidase/beta-lactamase superfamily"/>
    <property type="match status" value="1"/>
</dbReference>
<dbReference type="PANTHER" id="PTHR46825:SF9">
    <property type="entry name" value="BETA-LACTAMASE-RELATED DOMAIN-CONTAINING PROTEIN"/>
    <property type="match status" value="1"/>
</dbReference>
<keyword evidence="1" id="KW-0732">Signal</keyword>
<evidence type="ECO:0000313" key="4">
    <source>
        <dbReference type="Proteomes" id="UP000660070"/>
    </source>
</evidence>
<dbReference type="InterPro" id="IPR012338">
    <property type="entry name" value="Beta-lactam/transpept-like"/>
</dbReference>
<dbReference type="RefSeq" id="WP_196079389.1">
    <property type="nucleotide sequence ID" value="NZ_JADPVI010000001.1"/>
</dbReference>
<name>A0ABS0FB13_9FLAO</name>
<dbReference type="InterPro" id="IPR050491">
    <property type="entry name" value="AmpC-like"/>
</dbReference>
<sequence>MNTLKTLLFSFALLTALTLTSFNLVHKNTKQQKLDDAISNVRISLEKELGHDVPSISILLQSPKGTYFTSSPGKNGKAISKDTYFRFASNTKNFTAAAILNMMQDGWLNIDDKIISKIPTSSETYVPNAAAWAIPHKDEITIKQLLQHNAGVYDVSNDDVPGCGDNPYVEYTLKNSPDHQFTSTELVNQVTINKLSYGAPNVIYHYSNTGYTILGEIIARVYSARSGKAKTYGDYLKDKIYGANAKVPLNFNFVDQDTDQQLPSPYVTGMIQYPTKTRITDKINASPHVAEGNGVGTMDQLNRYIRTMMKGENVLTKKMVTLMQNSEGPANTAETHYGLGCTNNKILGYGHNGATEGYLSSMMYDPKTDVSLIVMIPYWDLTDGNQSLGKCLQALVKAGIVGREAIGYP</sequence>
<reference evidence="3 4" key="1">
    <citation type="submission" date="2020-11" db="EMBL/GenBank/DDBJ databases">
        <title>Kaistella gelatinilytica sp. nov., a flavobacterium isolated from Antarctic Soil.</title>
        <authorList>
            <person name="Li J."/>
        </authorList>
    </citation>
    <scope>NUCLEOTIDE SEQUENCE [LARGE SCALE GENOMIC DNA]</scope>
    <source>
        <strain evidence="3 4">G5-32</strain>
    </source>
</reference>
<evidence type="ECO:0000256" key="1">
    <source>
        <dbReference type="SAM" id="SignalP"/>
    </source>
</evidence>
<dbReference type="InterPro" id="IPR001466">
    <property type="entry name" value="Beta-lactam-related"/>
</dbReference>
<feature type="chain" id="PRO_5046895925" evidence="1">
    <location>
        <begin position="22"/>
        <end position="409"/>
    </location>
</feature>
<keyword evidence="4" id="KW-1185">Reference proteome</keyword>
<accession>A0ABS0FB13</accession>
<proteinExistence type="predicted"/>
<organism evidence="3 4">
    <name type="scientific">Kaistella gelatinilytica</name>
    <dbReference type="NCBI Taxonomy" id="2787636"/>
    <lineage>
        <taxon>Bacteria</taxon>
        <taxon>Pseudomonadati</taxon>
        <taxon>Bacteroidota</taxon>
        <taxon>Flavobacteriia</taxon>
        <taxon>Flavobacteriales</taxon>
        <taxon>Weeksellaceae</taxon>
        <taxon>Chryseobacterium group</taxon>
        <taxon>Kaistella</taxon>
    </lineage>
</organism>